<dbReference type="OrthoDB" id="432010at2759"/>
<reference evidence="1" key="1">
    <citation type="journal article" date="2020" name="Stud. Mycol.">
        <title>101 Dothideomycetes genomes: a test case for predicting lifestyles and emergence of pathogens.</title>
        <authorList>
            <person name="Haridas S."/>
            <person name="Albert R."/>
            <person name="Binder M."/>
            <person name="Bloem J."/>
            <person name="Labutti K."/>
            <person name="Salamov A."/>
            <person name="Andreopoulos B."/>
            <person name="Baker S."/>
            <person name="Barry K."/>
            <person name="Bills G."/>
            <person name="Bluhm B."/>
            <person name="Cannon C."/>
            <person name="Castanera R."/>
            <person name="Culley D."/>
            <person name="Daum C."/>
            <person name="Ezra D."/>
            <person name="Gonzalez J."/>
            <person name="Henrissat B."/>
            <person name="Kuo A."/>
            <person name="Liang C."/>
            <person name="Lipzen A."/>
            <person name="Lutzoni F."/>
            <person name="Magnuson J."/>
            <person name="Mondo S."/>
            <person name="Nolan M."/>
            <person name="Ohm R."/>
            <person name="Pangilinan J."/>
            <person name="Park H.-J."/>
            <person name="Ramirez L."/>
            <person name="Alfaro M."/>
            <person name="Sun H."/>
            <person name="Tritt A."/>
            <person name="Yoshinaga Y."/>
            <person name="Zwiers L.-H."/>
            <person name="Turgeon B."/>
            <person name="Goodwin S."/>
            <person name="Spatafora J."/>
            <person name="Crous P."/>
            <person name="Grigoriev I."/>
        </authorList>
    </citation>
    <scope>NUCLEOTIDE SEQUENCE</scope>
    <source>
        <strain evidence="1">CBS 690.94</strain>
    </source>
</reference>
<evidence type="ECO:0000313" key="2">
    <source>
        <dbReference type="Proteomes" id="UP000799764"/>
    </source>
</evidence>
<dbReference type="AlphaFoldDB" id="A0A9P4PCF7"/>
<evidence type="ECO:0000313" key="1">
    <source>
        <dbReference type="EMBL" id="KAF2441541.1"/>
    </source>
</evidence>
<sequence>MLQFSRKSSYLMRSEVETGAAIQSSDLKIPQTQTSLHPPPALGRMLTAQHTLTATSTARQSHCWHVNIVFMVVAKRFKDITLLHVSHQIRQDFGPIYLQTPLHIDLGHATTYLQAFYSLQRSSDADSTALKCRIATNTSAYIPSTGAATPAFDIKPLPHHLYGRLYMHNTNHARLHLPARTHLTGLFHGTSNPSIWITNHPQPRKPATPNFPSGEALGAFRASAIAPKGVIGGYLSGNVLDVHGGQLRQIDADGVEFMALSLVSAGP</sequence>
<keyword evidence="2" id="KW-1185">Reference proteome</keyword>
<protein>
    <submittedName>
        <fullName evidence="1">Uncharacterized protein</fullName>
    </submittedName>
</protein>
<name>A0A9P4PCF7_9PLEO</name>
<proteinExistence type="predicted"/>
<dbReference type="EMBL" id="MU001505">
    <property type="protein sequence ID" value="KAF2441541.1"/>
    <property type="molecule type" value="Genomic_DNA"/>
</dbReference>
<comment type="caution">
    <text evidence="1">The sequence shown here is derived from an EMBL/GenBank/DDBJ whole genome shotgun (WGS) entry which is preliminary data.</text>
</comment>
<organism evidence="1 2">
    <name type="scientific">Karstenula rhodostoma CBS 690.94</name>
    <dbReference type="NCBI Taxonomy" id="1392251"/>
    <lineage>
        <taxon>Eukaryota</taxon>
        <taxon>Fungi</taxon>
        <taxon>Dikarya</taxon>
        <taxon>Ascomycota</taxon>
        <taxon>Pezizomycotina</taxon>
        <taxon>Dothideomycetes</taxon>
        <taxon>Pleosporomycetidae</taxon>
        <taxon>Pleosporales</taxon>
        <taxon>Massarineae</taxon>
        <taxon>Didymosphaeriaceae</taxon>
        <taxon>Karstenula</taxon>
    </lineage>
</organism>
<dbReference type="Proteomes" id="UP000799764">
    <property type="component" value="Unassembled WGS sequence"/>
</dbReference>
<accession>A0A9P4PCF7</accession>
<gene>
    <name evidence="1" type="ORF">P171DRAFT_488000</name>
</gene>